<accession>A0A6J7M6P9</accession>
<evidence type="ECO:0000256" key="2">
    <source>
        <dbReference type="ARBA" id="ARBA00008465"/>
    </source>
</evidence>
<evidence type="ECO:0000256" key="3">
    <source>
        <dbReference type="ARBA" id="ARBA00022628"/>
    </source>
</evidence>
<feature type="region of interest" description="Disordered" evidence="6">
    <location>
        <begin position="1"/>
        <end position="23"/>
    </location>
</feature>
<dbReference type="InterPro" id="IPR016176">
    <property type="entry name" value="Cbl-dep_enz_cat"/>
</dbReference>
<evidence type="ECO:0000256" key="1">
    <source>
        <dbReference type="ARBA" id="ARBA00001922"/>
    </source>
</evidence>
<evidence type="ECO:0000313" key="8">
    <source>
        <dbReference type="EMBL" id="CAB4976446.1"/>
    </source>
</evidence>
<dbReference type="Pfam" id="PF01642">
    <property type="entry name" value="MM_CoA_mutase"/>
    <property type="match status" value="1"/>
</dbReference>
<feature type="compositionally biased region" description="Polar residues" evidence="6">
    <location>
        <begin position="12"/>
        <end position="23"/>
    </location>
</feature>
<dbReference type="GO" id="GO:0046872">
    <property type="term" value="F:metal ion binding"/>
    <property type="evidence" value="ECO:0007669"/>
    <property type="project" value="InterPro"/>
</dbReference>
<evidence type="ECO:0000256" key="6">
    <source>
        <dbReference type="SAM" id="MobiDB-lite"/>
    </source>
</evidence>
<reference evidence="8" key="1">
    <citation type="submission" date="2020-05" db="EMBL/GenBank/DDBJ databases">
        <authorList>
            <person name="Chiriac C."/>
            <person name="Salcher M."/>
            <person name="Ghai R."/>
            <person name="Kavagutti S V."/>
        </authorList>
    </citation>
    <scope>NUCLEOTIDE SEQUENCE</scope>
</reference>
<dbReference type="PANTHER" id="PTHR48101:SF4">
    <property type="entry name" value="METHYLMALONYL-COA MUTASE, MITOCHONDRIAL"/>
    <property type="match status" value="1"/>
</dbReference>
<keyword evidence="4" id="KW-0413">Isomerase</keyword>
<dbReference type="InterPro" id="IPR006099">
    <property type="entry name" value="MeMalonylCoA_mutase_a/b_cat"/>
</dbReference>
<keyword evidence="5" id="KW-0170">Cobalt</keyword>
<dbReference type="AlphaFoldDB" id="A0A6J7M6P9"/>
<dbReference type="SUPFAM" id="SSF52242">
    <property type="entry name" value="Cobalamin (vitamin B12)-binding domain"/>
    <property type="match status" value="1"/>
</dbReference>
<sequence length="345" mass="36694">MWARVTELSGAAQPQRQHAVTSSAMMTRRDPWVNLLRTTIACFAAGTGGADAITVQPFDAAIGESDSFARRIARNTQSLLLDEANLGRVTDAAGGSWYVESLTDSLALQAWAWFQDIERAGGIRDAIASGIVERRINTTWTQRLKNIARRKDTITGVSEFPDSTETPVTRPPHEAIDRTGDLALIPHRYAEAFEALRDRADTAPTRPSVFFANLGPIAVHAARAMFAKNFFEVAGIAVLGNDGFESPVAVEAAFAASGAQLACICSSDAVYAERADATASALHQAGARRVYLAGRHEAPGVDEHIYAGCDALATLTRALDTLDVPGSGARALDVSGSGARALDVK</sequence>
<gene>
    <name evidence="8" type="ORF">UFOPK3967_00079</name>
</gene>
<dbReference type="PANTHER" id="PTHR48101">
    <property type="entry name" value="METHYLMALONYL-COA MUTASE, MITOCHONDRIAL-RELATED"/>
    <property type="match status" value="1"/>
</dbReference>
<dbReference type="Gene3D" id="3.40.50.280">
    <property type="entry name" value="Cobalamin-binding domain"/>
    <property type="match status" value="1"/>
</dbReference>
<dbReference type="InterPro" id="IPR036724">
    <property type="entry name" value="Cobalamin-bd_sf"/>
</dbReference>
<dbReference type="GO" id="GO:0031419">
    <property type="term" value="F:cobalamin binding"/>
    <property type="evidence" value="ECO:0007669"/>
    <property type="project" value="UniProtKB-KW"/>
</dbReference>
<feature type="domain" description="Methylmalonyl-CoA mutase alpha/beta chain catalytic" evidence="7">
    <location>
        <begin position="1"/>
        <end position="173"/>
    </location>
</feature>
<name>A0A6J7M6P9_9ZZZZ</name>
<dbReference type="SUPFAM" id="SSF51703">
    <property type="entry name" value="Cobalamin (vitamin B12)-dependent enzymes"/>
    <property type="match status" value="1"/>
</dbReference>
<dbReference type="GO" id="GO:0016866">
    <property type="term" value="F:intramolecular transferase activity"/>
    <property type="evidence" value="ECO:0007669"/>
    <property type="project" value="InterPro"/>
</dbReference>
<organism evidence="8">
    <name type="scientific">freshwater metagenome</name>
    <dbReference type="NCBI Taxonomy" id="449393"/>
    <lineage>
        <taxon>unclassified sequences</taxon>
        <taxon>metagenomes</taxon>
        <taxon>ecological metagenomes</taxon>
    </lineage>
</organism>
<dbReference type="EMBL" id="CAFBOS010000003">
    <property type="protein sequence ID" value="CAB4976446.1"/>
    <property type="molecule type" value="Genomic_DNA"/>
</dbReference>
<evidence type="ECO:0000256" key="5">
    <source>
        <dbReference type="ARBA" id="ARBA00023285"/>
    </source>
</evidence>
<protein>
    <submittedName>
        <fullName evidence="8">Unannotated protein</fullName>
    </submittedName>
</protein>
<proteinExistence type="inferred from homology"/>
<evidence type="ECO:0000256" key="4">
    <source>
        <dbReference type="ARBA" id="ARBA00023235"/>
    </source>
</evidence>
<comment type="cofactor">
    <cofactor evidence="1">
        <name>adenosylcob(III)alamin</name>
        <dbReference type="ChEBI" id="CHEBI:18408"/>
    </cofactor>
</comment>
<dbReference type="Gene3D" id="3.20.20.240">
    <property type="entry name" value="Methylmalonyl-CoA mutase"/>
    <property type="match status" value="1"/>
</dbReference>
<keyword evidence="3" id="KW-0846">Cobalamin</keyword>
<comment type="similarity">
    <text evidence="2">Belongs to the methylmalonyl-CoA mutase family.</text>
</comment>
<evidence type="ECO:0000259" key="7">
    <source>
        <dbReference type="Pfam" id="PF01642"/>
    </source>
</evidence>